<dbReference type="NCBIfam" id="TIGR00229">
    <property type="entry name" value="sensory_box"/>
    <property type="match status" value="2"/>
</dbReference>
<dbReference type="Pfam" id="PF08447">
    <property type="entry name" value="PAS_3"/>
    <property type="match status" value="1"/>
</dbReference>
<keyword evidence="11" id="KW-1185">Reference proteome</keyword>
<dbReference type="SMART" id="SM00091">
    <property type="entry name" value="PAS"/>
    <property type="match status" value="5"/>
</dbReference>
<comment type="caution">
    <text evidence="10">The sequence shown here is derived from an EMBL/GenBank/DDBJ whole genome shotgun (WGS) entry which is preliminary data.</text>
</comment>
<feature type="domain" description="PAC" evidence="9">
    <location>
        <begin position="379"/>
        <end position="432"/>
    </location>
</feature>
<evidence type="ECO:0000256" key="5">
    <source>
        <dbReference type="ARBA" id="ARBA00022777"/>
    </source>
</evidence>
<dbReference type="InterPro" id="IPR003661">
    <property type="entry name" value="HisK_dim/P_dom"/>
</dbReference>
<dbReference type="EC" id="2.7.13.3" evidence="2"/>
<dbReference type="CDD" id="cd00082">
    <property type="entry name" value="HisKA"/>
    <property type="match status" value="1"/>
</dbReference>
<evidence type="ECO:0000259" key="8">
    <source>
        <dbReference type="PROSITE" id="PS50112"/>
    </source>
</evidence>
<name>A0A5R9L1A0_9BACT</name>
<dbReference type="PANTHER" id="PTHR43304">
    <property type="entry name" value="PHYTOCHROME-LIKE PROTEIN CPH1"/>
    <property type="match status" value="1"/>
</dbReference>
<evidence type="ECO:0000256" key="6">
    <source>
        <dbReference type="SAM" id="Coils"/>
    </source>
</evidence>
<evidence type="ECO:0000259" key="7">
    <source>
        <dbReference type="PROSITE" id="PS50109"/>
    </source>
</evidence>
<dbReference type="CDD" id="cd00130">
    <property type="entry name" value="PAS"/>
    <property type="match status" value="3"/>
</dbReference>
<dbReference type="InterPro" id="IPR000014">
    <property type="entry name" value="PAS"/>
</dbReference>
<dbReference type="SUPFAM" id="SSF55874">
    <property type="entry name" value="ATPase domain of HSP90 chaperone/DNA topoisomerase II/histidine kinase"/>
    <property type="match status" value="1"/>
</dbReference>
<dbReference type="InterPro" id="IPR004358">
    <property type="entry name" value="Sig_transdc_His_kin-like_C"/>
</dbReference>
<dbReference type="OrthoDB" id="9766459at2"/>
<comment type="catalytic activity">
    <reaction evidence="1">
        <text>ATP + protein L-histidine = ADP + protein N-phospho-L-histidine.</text>
        <dbReference type="EC" id="2.7.13.3"/>
    </reaction>
</comment>
<dbReference type="InterPro" id="IPR035965">
    <property type="entry name" value="PAS-like_dom_sf"/>
</dbReference>
<keyword evidence="3" id="KW-0597">Phosphoprotein</keyword>
<dbReference type="Pfam" id="PF00512">
    <property type="entry name" value="HisKA"/>
    <property type="match status" value="1"/>
</dbReference>
<evidence type="ECO:0000256" key="3">
    <source>
        <dbReference type="ARBA" id="ARBA00022553"/>
    </source>
</evidence>
<gene>
    <name evidence="10" type="ORF">FEN17_00310</name>
</gene>
<dbReference type="SMART" id="SM00388">
    <property type="entry name" value="HisKA"/>
    <property type="match status" value="1"/>
</dbReference>
<evidence type="ECO:0000256" key="1">
    <source>
        <dbReference type="ARBA" id="ARBA00000085"/>
    </source>
</evidence>
<dbReference type="SUPFAM" id="SSF55785">
    <property type="entry name" value="PYP-like sensor domain (PAS domain)"/>
    <property type="match status" value="5"/>
</dbReference>
<evidence type="ECO:0000259" key="9">
    <source>
        <dbReference type="PROSITE" id="PS50113"/>
    </source>
</evidence>
<organism evidence="10 11">
    <name type="scientific">Dyadobacter luticola</name>
    <dbReference type="NCBI Taxonomy" id="1979387"/>
    <lineage>
        <taxon>Bacteria</taxon>
        <taxon>Pseudomonadati</taxon>
        <taxon>Bacteroidota</taxon>
        <taxon>Cytophagia</taxon>
        <taxon>Cytophagales</taxon>
        <taxon>Spirosomataceae</taxon>
        <taxon>Dyadobacter</taxon>
    </lineage>
</organism>
<dbReference type="PRINTS" id="PR00344">
    <property type="entry name" value="BCTRLSENSOR"/>
</dbReference>
<dbReference type="Proteomes" id="UP000306402">
    <property type="component" value="Unassembled WGS sequence"/>
</dbReference>
<evidence type="ECO:0000256" key="4">
    <source>
        <dbReference type="ARBA" id="ARBA00022679"/>
    </source>
</evidence>
<accession>A0A5R9L1A0</accession>
<keyword evidence="4" id="KW-0808">Transferase</keyword>
<feature type="domain" description="PAC" evidence="9">
    <location>
        <begin position="247"/>
        <end position="302"/>
    </location>
</feature>
<proteinExistence type="predicted"/>
<dbReference type="Pfam" id="PF08448">
    <property type="entry name" value="PAS_4"/>
    <property type="match status" value="3"/>
</dbReference>
<dbReference type="InterPro" id="IPR005467">
    <property type="entry name" value="His_kinase_dom"/>
</dbReference>
<reference evidence="10 11" key="1">
    <citation type="submission" date="2019-05" db="EMBL/GenBank/DDBJ databases">
        <authorList>
            <person name="Qu J.-H."/>
        </authorList>
    </citation>
    <scope>NUCLEOTIDE SEQUENCE [LARGE SCALE GENOMIC DNA]</scope>
    <source>
        <strain evidence="10 11">T17</strain>
    </source>
</reference>
<dbReference type="Pfam" id="PF02518">
    <property type="entry name" value="HATPase_c"/>
    <property type="match status" value="1"/>
</dbReference>
<dbReference type="GO" id="GO:0000155">
    <property type="term" value="F:phosphorelay sensor kinase activity"/>
    <property type="evidence" value="ECO:0007669"/>
    <property type="project" value="InterPro"/>
</dbReference>
<dbReference type="EMBL" id="VCEJ01000002">
    <property type="protein sequence ID" value="TLV02125.1"/>
    <property type="molecule type" value="Genomic_DNA"/>
</dbReference>
<feature type="coiled-coil region" evidence="6">
    <location>
        <begin position="688"/>
        <end position="722"/>
    </location>
</feature>
<evidence type="ECO:0000256" key="2">
    <source>
        <dbReference type="ARBA" id="ARBA00012438"/>
    </source>
</evidence>
<feature type="domain" description="PAC" evidence="9">
    <location>
        <begin position="510"/>
        <end position="563"/>
    </location>
</feature>
<dbReference type="PANTHER" id="PTHR43304:SF1">
    <property type="entry name" value="PAC DOMAIN-CONTAINING PROTEIN"/>
    <property type="match status" value="1"/>
</dbReference>
<dbReference type="InterPro" id="IPR000700">
    <property type="entry name" value="PAS-assoc_C"/>
</dbReference>
<feature type="domain" description="PAS" evidence="8">
    <location>
        <begin position="433"/>
        <end position="504"/>
    </location>
</feature>
<protein>
    <recommendedName>
        <fullName evidence="2">histidine kinase</fullName>
        <ecNumber evidence="2">2.7.13.3</ecNumber>
    </recommendedName>
</protein>
<dbReference type="Gene3D" id="1.10.287.130">
    <property type="match status" value="1"/>
</dbReference>
<dbReference type="InterPro" id="IPR052162">
    <property type="entry name" value="Sensor_kinase/Photoreceptor"/>
</dbReference>
<dbReference type="Gene3D" id="3.30.450.20">
    <property type="entry name" value="PAS domain"/>
    <property type="match status" value="5"/>
</dbReference>
<feature type="domain" description="Histidine kinase" evidence="7">
    <location>
        <begin position="743"/>
        <end position="970"/>
    </location>
</feature>
<feature type="domain" description="PAS" evidence="8">
    <location>
        <begin position="564"/>
        <end position="635"/>
    </location>
</feature>
<keyword evidence="5" id="KW-0418">Kinase</keyword>
<dbReference type="InterPro" id="IPR013656">
    <property type="entry name" value="PAS_4"/>
</dbReference>
<evidence type="ECO:0000313" key="10">
    <source>
        <dbReference type="EMBL" id="TLV02125.1"/>
    </source>
</evidence>
<dbReference type="InterPro" id="IPR036890">
    <property type="entry name" value="HATPase_C_sf"/>
</dbReference>
<dbReference type="PROSITE" id="PS50109">
    <property type="entry name" value="HIS_KIN"/>
    <property type="match status" value="1"/>
</dbReference>
<dbReference type="InterPro" id="IPR036097">
    <property type="entry name" value="HisK_dim/P_sf"/>
</dbReference>
<dbReference type="InterPro" id="IPR013655">
    <property type="entry name" value="PAS_fold_3"/>
</dbReference>
<dbReference type="AlphaFoldDB" id="A0A5R9L1A0"/>
<dbReference type="PROSITE" id="PS50113">
    <property type="entry name" value="PAC"/>
    <property type="match status" value="3"/>
</dbReference>
<evidence type="ECO:0000313" key="11">
    <source>
        <dbReference type="Proteomes" id="UP000306402"/>
    </source>
</evidence>
<dbReference type="PROSITE" id="PS50112">
    <property type="entry name" value="PAS"/>
    <property type="match status" value="2"/>
</dbReference>
<dbReference type="Gene3D" id="3.30.565.10">
    <property type="entry name" value="Histidine kinase-like ATPase, C-terminal domain"/>
    <property type="match status" value="1"/>
</dbReference>
<sequence>MRGYLTGLFLHSDDIFTDHSMATSIKPFSPDDQTEITRLEAALTAAGVGTWEFNPEKDEFKLCERFKAIFGFPFQDTISFNELLQQISEEDRELVRSRTEQAFEKGDLFDFEFRIVREKEGEPVWLNFKGQGSSTAHTLAGIVTDVTKFIKTTQETAEVTRQLRAHEAELNKTIHRFESLIAEAPVAICLFTGKDMIVELANAPMVGYWGKDMSVIGKPLREAMPELDGQPFHQLLADILVTKQAHVAKDARVDIEVDGVLGTYYFDFTYKPLLDENGEVYTIINISIDVTQRVLAERALRESENKLRSIVNTAPVAIGLFVGRDLIIEMPNQSFIDIVGKGPDITGKSLSQVMPELESQAFLEILDEVYTTGKSYKTSGTQVEIVRNGELTQNFYNITYTPIFDENGEVYAILDIAIDVTDKMQEQMKVEESQMQLLTLFEQSPAAIAVIAKEDLTFTMANPFYARLVGRTVDQIVGKPMRKALPELDGQGFDAILERVIETGEPFIATEQSVDLMKDNVLQTLYVNMTYQPKRDLDGQVSGVLVVATDVTTQVVSRQKIEDAENTLRGAVELAELGTWQIDLSTGMIEVSDRLKHWFGLGEEALITPEHVFDAIYQQDLDRIQKKIATAIADHGDQIYDIEFTIKPGEKRNERVLHTQGLVLYNAEKVPYKVIGSVQDVTVQQKMMLALEQQVQHRTEELESTNEELAAINEEYMALNEDLSLSNDLLSRSNENLQQFAYIASHDLQEPLRKIQSFGDLLKNRFAGNLGAGAEYIDRMQASAKRMSSLIDDLLSFSRVSTNKDLTTPVNLDEVISSALLDLDLAIQQSKAKLSIGALPTVHGDSSQLVQLFQNIISNALKFQEPDSTPVINISARTIPSQDLPESVRPARQCEAYYQIDVEDNGIGFDERYTDRIFQIFQRLQGRSQFTGTGIGLAICQKVAINHGGAITANSQVGQGSTFKVFLPVE</sequence>
<dbReference type="SMART" id="SM00387">
    <property type="entry name" value="HATPase_c"/>
    <property type="match status" value="1"/>
</dbReference>
<dbReference type="SUPFAM" id="SSF47384">
    <property type="entry name" value="Homodimeric domain of signal transducing histidine kinase"/>
    <property type="match status" value="1"/>
</dbReference>
<keyword evidence="6" id="KW-0175">Coiled coil</keyword>
<dbReference type="InterPro" id="IPR003594">
    <property type="entry name" value="HATPase_dom"/>
</dbReference>